<comment type="caution">
    <text evidence="1">The sequence shown here is derived from an EMBL/GenBank/DDBJ whole genome shotgun (WGS) entry which is preliminary data.</text>
</comment>
<accession>A0ABU3V6E4</accession>
<dbReference type="Proteomes" id="UP001257627">
    <property type="component" value="Unassembled WGS sequence"/>
</dbReference>
<dbReference type="RefSeq" id="WP_316738674.1">
    <property type="nucleotide sequence ID" value="NZ_JARAKF010000006.1"/>
</dbReference>
<evidence type="ECO:0000313" key="2">
    <source>
        <dbReference type="Proteomes" id="UP001257627"/>
    </source>
</evidence>
<organism evidence="1 2">
    <name type="scientific">Streptomyces mirabilis</name>
    <dbReference type="NCBI Taxonomy" id="68239"/>
    <lineage>
        <taxon>Bacteria</taxon>
        <taxon>Bacillati</taxon>
        <taxon>Actinomycetota</taxon>
        <taxon>Actinomycetes</taxon>
        <taxon>Kitasatosporales</taxon>
        <taxon>Streptomycetaceae</taxon>
        <taxon>Streptomyces</taxon>
    </lineage>
</organism>
<dbReference type="EMBL" id="JARAKF010000006">
    <property type="protein sequence ID" value="MDU9001732.1"/>
    <property type="molecule type" value="Genomic_DNA"/>
</dbReference>
<evidence type="ECO:0000313" key="1">
    <source>
        <dbReference type="EMBL" id="MDU9001732.1"/>
    </source>
</evidence>
<keyword evidence="2" id="KW-1185">Reference proteome</keyword>
<reference evidence="1 2" key="1">
    <citation type="submission" date="2023-02" db="EMBL/GenBank/DDBJ databases">
        <authorList>
            <person name="Maleckis M."/>
        </authorList>
    </citation>
    <scope>NUCLEOTIDE SEQUENCE [LARGE SCALE GENOMIC DNA]</scope>
    <source>
        <strain evidence="1 2">P8-A2</strain>
    </source>
</reference>
<name>A0ABU3V6E4_9ACTN</name>
<sequence length="114" mass="12295">MLRTPLRALRRSLLRLTVRPLTAGTPDLPPTASDALGDDVTAAEAVTYNRVRVATATAVALYRSGHRLPLRNDQLDDAVRALHFPYSVPSPATRAAIRATLGVLEADPTINVSR</sequence>
<gene>
    <name evidence="1" type="ORF">PU648_57955</name>
</gene>
<proteinExistence type="predicted"/>
<protein>
    <submittedName>
        <fullName evidence="1">Uncharacterized protein</fullName>
    </submittedName>
</protein>